<dbReference type="GO" id="GO:0003824">
    <property type="term" value="F:catalytic activity"/>
    <property type="evidence" value="ECO:0007669"/>
    <property type="project" value="InterPro"/>
</dbReference>
<dbReference type="SFLD" id="SFLDS00029">
    <property type="entry name" value="Radical_SAM"/>
    <property type="match status" value="1"/>
</dbReference>
<dbReference type="PROSITE" id="PS51918">
    <property type="entry name" value="RADICAL_SAM"/>
    <property type="match status" value="1"/>
</dbReference>
<dbReference type="InterPro" id="IPR058240">
    <property type="entry name" value="rSAM_sf"/>
</dbReference>
<proteinExistence type="predicted"/>
<evidence type="ECO:0000256" key="3">
    <source>
        <dbReference type="ARBA" id="ARBA00023014"/>
    </source>
</evidence>
<dbReference type="Gene3D" id="3.80.30.30">
    <property type="match status" value="1"/>
</dbReference>
<keyword evidence="3" id="KW-0411">Iron-sulfur</keyword>
<dbReference type="InterPro" id="IPR040086">
    <property type="entry name" value="MJ0683-like"/>
</dbReference>
<dbReference type="SFLD" id="SFLDG01084">
    <property type="entry name" value="Uncharacterised_Radical_SAM_Su"/>
    <property type="match status" value="1"/>
</dbReference>
<name>A0A0F9YC78_9ZZZZ</name>
<dbReference type="PANTHER" id="PTHR43432:SF3">
    <property type="entry name" value="SLR0285 PROTEIN"/>
    <property type="match status" value="1"/>
</dbReference>
<dbReference type="GO" id="GO:0046872">
    <property type="term" value="F:metal ion binding"/>
    <property type="evidence" value="ECO:0007669"/>
    <property type="project" value="UniProtKB-KW"/>
</dbReference>
<reference evidence="5" key="1">
    <citation type="journal article" date="2015" name="Nature">
        <title>Complex archaea that bridge the gap between prokaryotes and eukaryotes.</title>
        <authorList>
            <person name="Spang A."/>
            <person name="Saw J.H."/>
            <person name="Jorgensen S.L."/>
            <person name="Zaremba-Niedzwiedzka K."/>
            <person name="Martijn J."/>
            <person name="Lind A.E."/>
            <person name="van Eijk R."/>
            <person name="Schleper C."/>
            <person name="Guy L."/>
            <person name="Ettema T.J."/>
        </authorList>
    </citation>
    <scope>NUCLEOTIDE SEQUENCE</scope>
</reference>
<accession>A0A0F9YC78</accession>
<evidence type="ECO:0000256" key="2">
    <source>
        <dbReference type="ARBA" id="ARBA00023004"/>
    </source>
</evidence>
<evidence type="ECO:0000256" key="1">
    <source>
        <dbReference type="ARBA" id="ARBA00022723"/>
    </source>
</evidence>
<comment type="caution">
    <text evidence="5">The sequence shown here is derived from an EMBL/GenBank/DDBJ whole genome shotgun (WGS) entry which is preliminary data.</text>
</comment>
<feature type="domain" description="Radical SAM core" evidence="4">
    <location>
        <begin position="59"/>
        <end position="296"/>
    </location>
</feature>
<dbReference type="InterPro" id="IPR007197">
    <property type="entry name" value="rSAM"/>
</dbReference>
<dbReference type="NCBIfam" id="NF033668">
    <property type="entry name" value="rSAM_PA0069"/>
    <property type="match status" value="1"/>
</dbReference>
<sequence>MSVLHLIRGRGTAINLPNRFASTLSEAVDDGWIQDVPPSIATEVREEQSKTIITRNNSPDLPFDRSINPYRGCEHGCIYCYARPSHAYWDMSPGLDFETRLIARTNAATLLEAELMKPGYSCAPINIGANTDPYQPIERSYKLTRQCLEVLLRFRHPVTLVTKGSLILRDIDLLEKLARLRLVRVMVSLTTLDDELKRTLEPRAAAPQARLKVIRELTSRGIPVGVLCAPIIPMVNDSELERLLEAAQEAGASNASYILLRLPREVGPLFEDWLETHLPLRAAHVLSIVRQCRGGELYDSRFGSRFRGEGPFAALLAQRFSLVIKRLGLNRRESNDELDCSIFSPPGAQMNLL</sequence>
<evidence type="ECO:0000259" key="4">
    <source>
        <dbReference type="PROSITE" id="PS51918"/>
    </source>
</evidence>
<dbReference type="InterPro" id="IPR006638">
    <property type="entry name" value="Elp3/MiaA/NifB-like_rSAM"/>
</dbReference>
<keyword evidence="2" id="KW-0408">Iron</keyword>
<gene>
    <name evidence="5" type="ORF">LCGC14_0033060</name>
</gene>
<organism evidence="5">
    <name type="scientific">marine sediment metagenome</name>
    <dbReference type="NCBI Taxonomy" id="412755"/>
    <lineage>
        <taxon>unclassified sequences</taxon>
        <taxon>metagenomes</taxon>
        <taxon>ecological metagenomes</taxon>
    </lineage>
</organism>
<protein>
    <recommendedName>
        <fullName evidence="4">Radical SAM core domain-containing protein</fullName>
    </recommendedName>
</protein>
<keyword evidence="1" id="KW-0479">Metal-binding</keyword>
<dbReference type="CDD" id="cd01335">
    <property type="entry name" value="Radical_SAM"/>
    <property type="match status" value="1"/>
</dbReference>
<dbReference type="SMART" id="SM00729">
    <property type="entry name" value="Elp3"/>
    <property type="match status" value="1"/>
</dbReference>
<dbReference type="SUPFAM" id="SSF102114">
    <property type="entry name" value="Radical SAM enzymes"/>
    <property type="match status" value="1"/>
</dbReference>
<evidence type="ECO:0000313" key="5">
    <source>
        <dbReference type="EMBL" id="KKO09807.1"/>
    </source>
</evidence>
<dbReference type="PANTHER" id="PTHR43432">
    <property type="entry name" value="SLR0285 PROTEIN"/>
    <property type="match status" value="1"/>
</dbReference>
<dbReference type="GO" id="GO:0051536">
    <property type="term" value="F:iron-sulfur cluster binding"/>
    <property type="evidence" value="ECO:0007669"/>
    <property type="project" value="UniProtKB-KW"/>
</dbReference>
<dbReference type="Pfam" id="PF04055">
    <property type="entry name" value="Radical_SAM"/>
    <property type="match status" value="1"/>
</dbReference>
<dbReference type="AlphaFoldDB" id="A0A0F9YC78"/>
<dbReference type="EMBL" id="LAZR01000006">
    <property type="protein sequence ID" value="KKO09807.1"/>
    <property type="molecule type" value="Genomic_DNA"/>
</dbReference>